<gene>
    <name evidence="7" type="ORF">ZIOFF_036048</name>
</gene>
<dbReference type="GO" id="GO:0061630">
    <property type="term" value="F:ubiquitin protein ligase activity"/>
    <property type="evidence" value="ECO:0007669"/>
    <property type="project" value="TreeGrafter"/>
</dbReference>
<comment type="caution">
    <text evidence="7">The sequence shown here is derived from an EMBL/GenBank/DDBJ whole genome shotgun (WGS) entry which is preliminary data.</text>
</comment>
<dbReference type="GO" id="GO:0016567">
    <property type="term" value="P:protein ubiquitination"/>
    <property type="evidence" value="ECO:0007669"/>
    <property type="project" value="TreeGrafter"/>
</dbReference>
<dbReference type="CDD" id="cd16457">
    <property type="entry name" value="RING-H2_BRAP2"/>
    <property type="match status" value="1"/>
</dbReference>
<dbReference type="AlphaFoldDB" id="A0A8J5L176"/>
<dbReference type="Proteomes" id="UP000734854">
    <property type="component" value="Unassembled WGS sequence"/>
</dbReference>
<evidence type="ECO:0000256" key="5">
    <source>
        <dbReference type="SAM" id="MobiDB-lite"/>
    </source>
</evidence>
<dbReference type="Gene3D" id="3.30.40.10">
    <property type="entry name" value="Zinc/RING finger domain, C3HC4 (zinc finger)"/>
    <property type="match status" value="1"/>
</dbReference>
<evidence type="ECO:0000313" key="8">
    <source>
        <dbReference type="Proteomes" id="UP000734854"/>
    </source>
</evidence>
<keyword evidence="8" id="KW-1185">Reference proteome</keyword>
<evidence type="ECO:0000313" key="7">
    <source>
        <dbReference type="EMBL" id="KAG6503724.1"/>
    </source>
</evidence>
<evidence type="ECO:0000259" key="6">
    <source>
        <dbReference type="PROSITE" id="PS50089"/>
    </source>
</evidence>
<dbReference type="GO" id="GO:0008270">
    <property type="term" value="F:zinc ion binding"/>
    <property type="evidence" value="ECO:0007669"/>
    <property type="project" value="UniProtKB-KW"/>
</dbReference>
<evidence type="ECO:0000256" key="3">
    <source>
        <dbReference type="ARBA" id="ARBA00022833"/>
    </source>
</evidence>
<protein>
    <recommendedName>
        <fullName evidence="6">RING-type domain-containing protein</fullName>
    </recommendedName>
</protein>
<evidence type="ECO:0000256" key="4">
    <source>
        <dbReference type="PROSITE-ProRule" id="PRU00175"/>
    </source>
</evidence>
<reference evidence="7 8" key="1">
    <citation type="submission" date="2020-08" db="EMBL/GenBank/DDBJ databases">
        <title>Plant Genome Project.</title>
        <authorList>
            <person name="Zhang R.-G."/>
        </authorList>
    </citation>
    <scope>NUCLEOTIDE SEQUENCE [LARGE SCALE GENOMIC DNA]</scope>
    <source>
        <tissue evidence="7">Rhizome</tissue>
    </source>
</reference>
<proteinExistence type="predicted"/>
<dbReference type="InterPro" id="IPR047243">
    <property type="entry name" value="RING-H2_BRAP2"/>
</dbReference>
<evidence type="ECO:0000256" key="2">
    <source>
        <dbReference type="ARBA" id="ARBA00022771"/>
    </source>
</evidence>
<dbReference type="GO" id="GO:0007265">
    <property type="term" value="P:Ras protein signal transduction"/>
    <property type="evidence" value="ECO:0007669"/>
    <property type="project" value="TreeGrafter"/>
</dbReference>
<dbReference type="InterPro" id="IPR013083">
    <property type="entry name" value="Znf_RING/FYVE/PHD"/>
</dbReference>
<dbReference type="Pfam" id="PF00097">
    <property type="entry name" value="zf-C3HC4"/>
    <property type="match status" value="1"/>
</dbReference>
<accession>A0A8J5L176</accession>
<keyword evidence="3" id="KW-0862">Zinc</keyword>
<name>A0A8J5L176_ZINOF</name>
<keyword evidence="2 4" id="KW-0863">Zinc-finger</keyword>
<sequence length="241" mass="27152">MPHKSSAALVPSADGRSDHQWWHHRRRRAGGSHLAVACSSPSCGFTRQARGALCILGPSLVIQGDQCSVRYNIDVQYTGSIEDTQSSATSSVEEPSRPVCLERLDQDTSGILTTICNHSFHCSCISKWTDSSCPMAGEYNDLLTSQLDNQRKFNEAFTNCQMAFSSFSCFFMALQYYESLVLEIKEETEKDISEAIKKAVSLKLQKFQIKLDKCIEEKKFMEDVSYPIIRFIYFVSLLNLV</sequence>
<organism evidence="7 8">
    <name type="scientific">Zingiber officinale</name>
    <name type="common">Ginger</name>
    <name type="synonym">Amomum zingiber</name>
    <dbReference type="NCBI Taxonomy" id="94328"/>
    <lineage>
        <taxon>Eukaryota</taxon>
        <taxon>Viridiplantae</taxon>
        <taxon>Streptophyta</taxon>
        <taxon>Embryophyta</taxon>
        <taxon>Tracheophyta</taxon>
        <taxon>Spermatophyta</taxon>
        <taxon>Magnoliopsida</taxon>
        <taxon>Liliopsida</taxon>
        <taxon>Zingiberales</taxon>
        <taxon>Zingiberaceae</taxon>
        <taxon>Zingiber</taxon>
    </lineage>
</organism>
<dbReference type="EMBL" id="JACMSC010000010">
    <property type="protein sequence ID" value="KAG6503724.1"/>
    <property type="molecule type" value="Genomic_DNA"/>
</dbReference>
<evidence type="ECO:0000256" key="1">
    <source>
        <dbReference type="ARBA" id="ARBA00022723"/>
    </source>
</evidence>
<dbReference type="InterPro" id="IPR018957">
    <property type="entry name" value="Znf_C3HC4_RING-type"/>
</dbReference>
<dbReference type="PROSITE" id="PS50089">
    <property type="entry name" value="ZF_RING_2"/>
    <property type="match status" value="1"/>
</dbReference>
<dbReference type="SUPFAM" id="SSF57850">
    <property type="entry name" value="RING/U-box"/>
    <property type="match status" value="1"/>
</dbReference>
<feature type="region of interest" description="Disordered" evidence="5">
    <location>
        <begin position="1"/>
        <end position="20"/>
    </location>
</feature>
<feature type="domain" description="RING-type" evidence="6">
    <location>
        <begin position="98"/>
        <end position="135"/>
    </location>
</feature>
<keyword evidence="1" id="KW-0479">Metal-binding</keyword>
<dbReference type="GO" id="GO:0005737">
    <property type="term" value="C:cytoplasm"/>
    <property type="evidence" value="ECO:0007669"/>
    <property type="project" value="TreeGrafter"/>
</dbReference>
<dbReference type="PANTHER" id="PTHR24007">
    <property type="entry name" value="BRCA1-ASSOCIATED PROTEIN"/>
    <property type="match status" value="1"/>
</dbReference>
<dbReference type="InterPro" id="IPR001841">
    <property type="entry name" value="Znf_RING"/>
</dbReference>
<dbReference type="PANTHER" id="PTHR24007:SF7">
    <property type="entry name" value="BRCA1-ASSOCIATED PROTEIN"/>
    <property type="match status" value="1"/>
</dbReference>